<accession>A0A1M6QBA2</accession>
<gene>
    <name evidence="1" type="ORF">SAMN02745123_00939</name>
</gene>
<evidence type="ECO:0000313" key="2">
    <source>
        <dbReference type="Proteomes" id="UP000183997"/>
    </source>
</evidence>
<reference evidence="2" key="1">
    <citation type="submission" date="2016-11" db="EMBL/GenBank/DDBJ databases">
        <authorList>
            <person name="Varghese N."/>
            <person name="Submissions S."/>
        </authorList>
    </citation>
    <scope>NUCLEOTIDE SEQUENCE [LARGE SCALE GENOMIC DNA]</scope>
    <source>
        <strain evidence="2">DSM 10349</strain>
    </source>
</reference>
<sequence length="86" mass="9792">MDLKTKCHDCQWADNCQLKNSLNEIVQQVIKRTEESVRQEISSGIEYILITDVTVIPTDCHKFAPRERVSPVREQPLLVGNALVTV</sequence>
<dbReference type="Proteomes" id="UP000183997">
    <property type="component" value="Unassembled WGS sequence"/>
</dbReference>
<protein>
    <submittedName>
        <fullName evidence="1">Uncharacterized protein</fullName>
    </submittedName>
</protein>
<keyword evidence="2" id="KW-1185">Reference proteome</keyword>
<dbReference type="EMBL" id="FRAR01000008">
    <property type="protein sequence ID" value="SHK17461.1"/>
    <property type="molecule type" value="Genomic_DNA"/>
</dbReference>
<proteinExistence type="predicted"/>
<dbReference type="AlphaFoldDB" id="A0A1M6QBA2"/>
<evidence type="ECO:0000313" key="1">
    <source>
        <dbReference type="EMBL" id="SHK17461.1"/>
    </source>
</evidence>
<organism evidence="1 2">
    <name type="scientific">Desulforamulus aeronauticus DSM 10349</name>
    <dbReference type="NCBI Taxonomy" id="1121421"/>
    <lineage>
        <taxon>Bacteria</taxon>
        <taxon>Bacillati</taxon>
        <taxon>Bacillota</taxon>
        <taxon>Clostridia</taxon>
        <taxon>Eubacteriales</taxon>
        <taxon>Peptococcaceae</taxon>
        <taxon>Desulforamulus</taxon>
    </lineage>
</organism>
<name>A0A1M6QBA2_9FIRM</name>
<dbReference type="OrthoDB" id="1787503at2"/>
<dbReference type="RefSeq" id="WP_072911308.1">
    <property type="nucleotide sequence ID" value="NZ_FRAR01000008.1"/>
</dbReference>
<dbReference type="STRING" id="1121421.SAMN02745123_00939"/>